<sequence>MPIARRQFLQLAAAGLPVFHAASARAALSLPTNMRIICPYPAGDASDLICRSVSESLRADHGRTVLVDNKPGGLGLIGLTDLARSPKDGSTIAFIGSQHVTLQTLQKKFDLLKNMSPITRINYGPMCICVPANSPYKTIEQLLKAMVDKPGTITFGSGGIGTPAHLGLEVLKGKVPGLSAVHVPFKAASESLQAVMAGQLDCAMAITASAFPLVADKRIRCLAVTGSKRTTAQPDIPTMTEKAVPGFVWTWWGGFAAPPGTPAPVLEELRVALVAAIEKPEMRKLLDLSSSEVAPSKTSAQFVQELQQEIDAQTLLIKQNNITMDS</sequence>
<dbReference type="Proteomes" id="UP001367030">
    <property type="component" value="Unassembled WGS sequence"/>
</dbReference>
<dbReference type="InterPro" id="IPR042100">
    <property type="entry name" value="Bug_dom1"/>
</dbReference>
<dbReference type="RefSeq" id="WP_340335863.1">
    <property type="nucleotide sequence ID" value="NZ_JBBKZS010000005.1"/>
</dbReference>
<evidence type="ECO:0000256" key="2">
    <source>
        <dbReference type="SAM" id="SignalP"/>
    </source>
</evidence>
<keyword evidence="2" id="KW-0732">Signal</keyword>
<evidence type="ECO:0000313" key="4">
    <source>
        <dbReference type="Proteomes" id="UP001367030"/>
    </source>
</evidence>
<comment type="caution">
    <text evidence="3">The sequence shown here is derived from an EMBL/GenBank/DDBJ whole genome shotgun (WGS) entry which is preliminary data.</text>
</comment>
<dbReference type="Pfam" id="PF03401">
    <property type="entry name" value="TctC"/>
    <property type="match status" value="1"/>
</dbReference>
<keyword evidence="4" id="KW-1185">Reference proteome</keyword>
<dbReference type="CDD" id="cd07012">
    <property type="entry name" value="PBP2_Bug_TTT"/>
    <property type="match status" value="1"/>
</dbReference>
<feature type="chain" id="PRO_5046238022" evidence="2">
    <location>
        <begin position="27"/>
        <end position="326"/>
    </location>
</feature>
<dbReference type="PROSITE" id="PS51318">
    <property type="entry name" value="TAT"/>
    <property type="match status" value="1"/>
</dbReference>
<organism evidence="3 4">
    <name type="scientific">Variovorax robiniae</name>
    <dbReference type="NCBI Taxonomy" id="1836199"/>
    <lineage>
        <taxon>Bacteria</taxon>
        <taxon>Pseudomonadati</taxon>
        <taxon>Pseudomonadota</taxon>
        <taxon>Betaproteobacteria</taxon>
        <taxon>Burkholderiales</taxon>
        <taxon>Comamonadaceae</taxon>
        <taxon>Variovorax</taxon>
    </lineage>
</organism>
<dbReference type="Gene3D" id="3.40.190.150">
    <property type="entry name" value="Bordetella uptake gene, domain 1"/>
    <property type="match status" value="1"/>
</dbReference>
<dbReference type="SUPFAM" id="SSF53850">
    <property type="entry name" value="Periplasmic binding protein-like II"/>
    <property type="match status" value="1"/>
</dbReference>
<proteinExistence type="inferred from homology"/>
<protein>
    <submittedName>
        <fullName evidence="3">Tripartite tricarboxylate transporter substrate binding protein</fullName>
    </submittedName>
</protein>
<accession>A0ABU8XAU8</accession>
<dbReference type="Gene3D" id="3.40.190.10">
    <property type="entry name" value="Periplasmic binding protein-like II"/>
    <property type="match status" value="1"/>
</dbReference>
<dbReference type="EMBL" id="JBBKZS010000005">
    <property type="protein sequence ID" value="MEJ8855787.1"/>
    <property type="molecule type" value="Genomic_DNA"/>
</dbReference>
<comment type="similarity">
    <text evidence="1">Belongs to the UPF0065 (bug) family.</text>
</comment>
<evidence type="ECO:0000313" key="3">
    <source>
        <dbReference type="EMBL" id="MEJ8855787.1"/>
    </source>
</evidence>
<gene>
    <name evidence="3" type="ORF">WKW79_14480</name>
</gene>
<reference evidence="3 4" key="1">
    <citation type="submission" date="2024-03" db="EMBL/GenBank/DDBJ databases">
        <title>Novel species of the genus Variovorax.</title>
        <authorList>
            <person name="Liu Q."/>
            <person name="Xin Y.-H."/>
        </authorList>
    </citation>
    <scope>NUCLEOTIDE SEQUENCE [LARGE SCALE GENOMIC DNA]</scope>
    <source>
        <strain evidence="3 4">KACC 18901</strain>
    </source>
</reference>
<dbReference type="InterPro" id="IPR006311">
    <property type="entry name" value="TAT_signal"/>
</dbReference>
<dbReference type="PIRSF" id="PIRSF017082">
    <property type="entry name" value="YflP"/>
    <property type="match status" value="1"/>
</dbReference>
<feature type="signal peptide" evidence="2">
    <location>
        <begin position="1"/>
        <end position="26"/>
    </location>
</feature>
<dbReference type="PANTHER" id="PTHR42928:SF5">
    <property type="entry name" value="BLR1237 PROTEIN"/>
    <property type="match status" value="1"/>
</dbReference>
<evidence type="ECO:0000256" key="1">
    <source>
        <dbReference type="ARBA" id="ARBA00006987"/>
    </source>
</evidence>
<dbReference type="PANTHER" id="PTHR42928">
    <property type="entry name" value="TRICARBOXYLATE-BINDING PROTEIN"/>
    <property type="match status" value="1"/>
</dbReference>
<name>A0ABU8XAU8_9BURK</name>
<dbReference type="InterPro" id="IPR005064">
    <property type="entry name" value="BUG"/>
</dbReference>